<dbReference type="STRING" id="75743.A0A401P4H2"/>
<gene>
    <name evidence="1" type="ORF">scyTo_0000806</name>
</gene>
<comment type="caution">
    <text evidence="1">The sequence shown here is derived from an EMBL/GenBank/DDBJ whole genome shotgun (WGS) entry which is preliminary data.</text>
</comment>
<dbReference type="AlphaFoldDB" id="A0A401P4H2"/>
<organism evidence="1 2">
    <name type="scientific">Scyliorhinus torazame</name>
    <name type="common">Cloudy catshark</name>
    <name type="synonym">Catulus torazame</name>
    <dbReference type="NCBI Taxonomy" id="75743"/>
    <lineage>
        <taxon>Eukaryota</taxon>
        <taxon>Metazoa</taxon>
        <taxon>Chordata</taxon>
        <taxon>Craniata</taxon>
        <taxon>Vertebrata</taxon>
        <taxon>Chondrichthyes</taxon>
        <taxon>Elasmobranchii</taxon>
        <taxon>Galeomorphii</taxon>
        <taxon>Galeoidea</taxon>
        <taxon>Carcharhiniformes</taxon>
        <taxon>Scyliorhinidae</taxon>
        <taxon>Scyliorhinus</taxon>
    </lineage>
</organism>
<reference evidence="1 2" key="1">
    <citation type="journal article" date="2018" name="Nat. Ecol. Evol.">
        <title>Shark genomes provide insights into elasmobranch evolution and the origin of vertebrates.</title>
        <authorList>
            <person name="Hara Y"/>
            <person name="Yamaguchi K"/>
            <person name="Onimaru K"/>
            <person name="Kadota M"/>
            <person name="Koyanagi M"/>
            <person name="Keeley SD"/>
            <person name="Tatsumi K"/>
            <person name="Tanaka K"/>
            <person name="Motone F"/>
            <person name="Kageyama Y"/>
            <person name="Nozu R"/>
            <person name="Adachi N"/>
            <person name="Nishimura O"/>
            <person name="Nakagawa R"/>
            <person name="Tanegashima C"/>
            <person name="Kiyatake I"/>
            <person name="Matsumoto R"/>
            <person name="Murakumo K"/>
            <person name="Nishida K"/>
            <person name="Terakita A"/>
            <person name="Kuratani S"/>
            <person name="Sato K"/>
            <person name="Hyodo S Kuraku.S."/>
        </authorList>
    </citation>
    <scope>NUCLEOTIDE SEQUENCE [LARGE SCALE GENOMIC DNA]</scope>
</reference>
<dbReference type="EMBL" id="BFAA01000166">
    <property type="protein sequence ID" value="GCB68029.1"/>
    <property type="molecule type" value="Genomic_DNA"/>
</dbReference>
<name>A0A401P4H2_SCYTO</name>
<evidence type="ECO:0000313" key="2">
    <source>
        <dbReference type="Proteomes" id="UP000288216"/>
    </source>
</evidence>
<evidence type="ECO:0000313" key="1">
    <source>
        <dbReference type="EMBL" id="GCB68029.1"/>
    </source>
</evidence>
<sequence>MRGASILCCAVAYRMNSSGRSRRSLGSADKKESLQKRLESSKLKLTQRFCHKERFNQHECAVNEQPLPRPRPRSLSLDW</sequence>
<proteinExistence type="predicted"/>
<dbReference type="Proteomes" id="UP000288216">
    <property type="component" value="Unassembled WGS sequence"/>
</dbReference>
<accession>A0A401P4H2</accession>
<keyword evidence="2" id="KW-1185">Reference proteome</keyword>
<protein>
    <submittedName>
        <fullName evidence="1">Uncharacterized protein</fullName>
    </submittedName>
</protein>